<keyword evidence="2" id="KW-1185">Reference proteome</keyword>
<evidence type="ECO:0000313" key="1">
    <source>
        <dbReference type="EMBL" id="KAE8354547.1"/>
    </source>
</evidence>
<dbReference type="OrthoDB" id="4379169at2759"/>
<dbReference type="AlphaFoldDB" id="A0A5N6ZA59"/>
<gene>
    <name evidence="1" type="ORF">BDV28DRAFT_147004</name>
</gene>
<name>A0A5N6ZA59_9EURO</name>
<evidence type="ECO:0000313" key="2">
    <source>
        <dbReference type="Proteomes" id="UP000327118"/>
    </source>
</evidence>
<reference evidence="2" key="1">
    <citation type="submission" date="2019-04" db="EMBL/GenBank/DDBJ databases">
        <title>Friends and foes A comparative genomics studyof 23 Aspergillus species from section Flavi.</title>
        <authorList>
            <consortium name="DOE Joint Genome Institute"/>
            <person name="Kjaerbolling I."/>
            <person name="Vesth T."/>
            <person name="Frisvad J.C."/>
            <person name="Nybo J.L."/>
            <person name="Theobald S."/>
            <person name="Kildgaard S."/>
            <person name="Isbrandt T."/>
            <person name="Kuo A."/>
            <person name="Sato A."/>
            <person name="Lyhne E.K."/>
            <person name="Kogle M.E."/>
            <person name="Wiebenga A."/>
            <person name="Kun R.S."/>
            <person name="Lubbers R.J."/>
            <person name="Makela M.R."/>
            <person name="Barry K."/>
            <person name="Chovatia M."/>
            <person name="Clum A."/>
            <person name="Daum C."/>
            <person name="Haridas S."/>
            <person name="He G."/>
            <person name="LaButti K."/>
            <person name="Lipzen A."/>
            <person name="Mondo S."/>
            <person name="Riley R."/>
            <person name="Salamov A."/>
            <person name="Simmons B.A."/>
            <person name="Magnuson J.K."/>
            <person name="Henrissat B."/>
            <person name="Mortensen U.H."/>
            <person name="Larsen T.O."/>
            <person name="Devries R.P."/>
            <person name="Grigoriev I.V."/>
            <person name="Machida M."/>
            <person name="Baker S.E."/>
            <person name="Andersen M.R."/>
        </authorList>
    </citation>
    <scope>NUCLEOTIDE SEQUENCE [LARGE SCALE GENOMIC DNA]</scope>
    <source>
        <strain evidence="2">CBS 553.77</strain>
    </source>
</reference>
<protein>
    <submittedName>
        <fullName evidence="1">Uncharacterized protein</fullName>
    </submittedName>
</protein>
<organism evidence="1 2">
    <name type="scientific">Aspergillus coremiiformis</name>
    <dbReference type="NCBI Taxonomy" id="138285"/>
    <lineage>
        <taxon>Eukaryota</taxon>
        <taxon>Fungi</taxon>
        <taxon>Dikarya</taxon>
        <taxon>Ascomycota</taxon>
        <taxon>Pezizomycotina</taxon>
        <taxon>Eurotiomycetes</taxon>
        <taxon>Eurotiomycetidae</taxon>
        <taxon>Eurotiales</taxon>
        <taxon>Aspergillaceae</taxon>
        <taxon>Aspergillus</taxon>
        <taxon>Aspergillus subgen. Circumdati</taxon>
    </lineage>
</organism>
<accession>A0A5N6ZA59</accession>
<proteinExistence type="predicted"/>
<dbReference type="Proteomes" id="UP000327118">
    <property type="component" value="Unassembled WGS sequence"/>
</dbReference>
<dbReference type="EMBL" id="ML739070">
    <property type="protein sequence ID" value="KAE8354547.1"/>
    <property type="molecule type" value="Genomic_DNA"/>
</dbReference>
<sequence length="79" mass="8549">MSTATLLRDVQRLVTSFNGSGNESVRVQALEKTMQLARALEDTGGRNCETIIFPTNPCCSKLRMVNGDIGSPNENGTCE</sequence>